<protein>
    <recommendedName>
        <fullName evidence="4">BTB domain-containing protein</fullName>
    </recommendedName>
</protein>
<gene>
    <name evidence="2" type="ORF">FIE12Z_12245</name>
</gene>
<proteinExistence type="predicted"/>
<evidence type="ECO:0000313" key="2">
    <source>
        <dbReference type="EMBL" id="RFN43494.1"/>
    </source>
</evidence>
<dbReference type="Proteomes" id="UP000265631">
    <property type="component" value="Unassembled WGS sequence"/>
</dbReference>
<dbReference type="EMBL" id="PXXK01000558">
    <property type="protein sequence ID" value="RFN43494.1"/>
    <property type="molecule type" value="Genomic_DNA"/>
</dbReference>
<dbReference type="STRING" id="2594813.A0A395M6L5"/>
<feature type="compositionally biased region" description="Basic and acidic residues" evidence="1">
    <location>
        <begin position="297"/>
        <end position="306"/>
    </location>
</feature>
<dbReference type="InterPro" id="IPR011333">
    <property type="entry name" value="SKP1/BTB/POZ_sf"/>
</dbReference>
<feature type="compositionally biased region" description="Basic and acidic residues" evidence="1">
    <location>
        <begin position="331"/>
        <end position="343"/>
    </location>
</feature>
<dbReference type="AlphaFoldDB" id="A0A395M6L5"/>
<comment type="caution">
    <text evidence="2">The sequence shown here is derived from an EMBL/GenBank/DDBJ whole genome shotgun (WGS) entry which is preliminary data.</text>
</comment>
<accession>A0A395M6L5</accession>
<evidence type="ECO:0008006" key="4">
    <source>
        <dbReference type="Google" id="ProtNLM"/>
    </source>
</evidence>
<feature type="compositionally biased region" description="Polar residues" evidence="1">
    <location>
        <begin position="358"/>
        <end position="371"/>
    </location>
</feature>
<reference evidence="2 3" key="1">
    <citation type="journal article" date="2018" name="PLoS Pathog.">
        <title>Evolution of structural diversity of trichothecenes, a family of toxins produced by plant pathogenic and entomopathogenic fungi.</title>
        <authorList>
            <person name="Proctor R.H."/>
            <person name="McCormick S.P."/>
            <person name="Kim H.S."/>
            <person name="Cardoza R.E."/>
            <person name="Stanley A.M."/>
            <person name="Lindo L."/>
            <person name="Kelly A."/>
            <person name="Brown D.W."/>
            <person name="Lee T."/>
            <person name="Vaughan M.M."/>
            <person name="Alexander N.J."/>
            <person name="Busman M."/>
            <person name="Gutierrez S."/>
        </authorList>
    </citation>
    <scope>NUCLEOTIDE SEQUENCE [LARGE SCALE GENOMIC DNA]</scope>
    <source>
        <strain evidence="2 3">NRRL 13405</strain>
    </source>
</reference>
<evidence type="ECO:0000313" key="3">
    <source>
        <dbReference type="Proteomes" id="UP000265631"/>
    </source>
</evidence>
<dbReference type="Gene3D" id="3.30.710.10">
    <property type="entry name" value="Potassium Channel Kv1.1, Chain A"/>
    <property type="match status" value="1"/>
</dbReference>
<feature type="region of interest" description="Disordered" evidence="1">
    <location>
        <begin position="197"/>
        <end position="231"/>
    </location>
</feature>
<sequence>MSSSYTKSVYRDDIYKVFFRDGEYSWVHCLVLKCHPELNARIYGKPYEPLHRCVNLKEFEHDTGHAIIHYLYTGTYQCLEAADGCTEIEMDQHNLAEGLRVCIAADSLQLPLLRLQAGKEVERLADKISLRAIFETMEDSKISVGQVPDFRSYLELRMVSAKFGAPGETIGDVHAALIPARSLSTLALRTMVLQHQRKEEEEENIRLEEAKQNDAKPVDQQSFPEPGDPSPLQALEIEIQLLKKKKRARGGRLLRRDQNQLDSLESTAEVLRSEGLDKPSGGQKLSEDPPSEPPSLDVKKMAEALQEKPTGSFNEVSFTDDEAVATSKGKHTVEAWLGRDSDPSHSPLPSPDDTPSDWTVSVTEMTPSSKGDSWDVLESGSED</sequence>
<dbReference type="CDD" id="cd18186">
    <property type="entry name" value="BTB_POZ_ZBTB_KLHL-like"/>
    <property type="match status" value="1"/>
</dbReference>
<feature type="region of interest" description="Disordered" evidence="1">
    <location>
        <begin position="272"/>
        <end position="383"/>
    </location>
</feature>
<feature type="compositionally biased region" description="Basic and acidic residues" evidence="1">
    <location>
        <begin position="197"/>
        <end position="217"/>
    </location>
</feature>
<evidence type="ECO:0000256" key="1">
    <source>
        <dbReference type="SAM" id="MobiDB-lite"/>
    </source>
</evidence>
<organism evidence="2 3">
    <name type="scientific">Fusarium flagelliforme</name>
    <dbReference type="NCBI Taxonomy" id="2675880"/>
    <lineage>
        <taxon>Eukaryota</taxon>
        <taxon>Fungi</taxon>
        <taxon>Dikarya</taxon>
        <taxon>Ascomycota</taxon>
        <taxon>Pezizomycotina</taxon>
        <taxon>Sordariomycetes</taxon>
        <taxon>Hypocreomycetidae</taxon>
        <taxon>Hypocreales</taxon>
        <taxon>Nectriaceae</taxon>
        <taxon>Fusarium</taxon>
        <taxon>Fusarium incarnatum-equiseti species complex</taxon>
    </lineage>
</organism>
<name>A0A395M6L5_9HYPO</name>
<keyword evidence="3" id="KW-1185">Reference proteome</keyword>